<evidence type="ECO:0000313" key="2">
    <source>
        <dbReference type="Proteomes" id="UP000572268"/>
    </source>
</evidence>
<organism evidence="1 2">
    <name type="scientific">Perkinsus olseni</name>
    <name type="common">Perkinsus atlanticus</name>
    <dbReference type="NCBI Taxonomy" id="32597"/>
    <lineage>
        <taxon>Eukaryota</taxon>
        <taxon>Sar</taxon>
        <taxon>Alveolata</taxon>
        <taxon>Perkinsozoa</taxon>
        <taxon>Perkinsea</taxon>
        <taxon>Perkinsida</taxon>
        <taxon>Perkinsidae</taxon>
        <taxon>Perkinsus</taxon>
    </lineage>
</organism>
<dbReference type="AlphaFoldDB" id="A0A7J6KMH2"/>
<accession>A0A7J6KMH2</accession>
<dbReference type="Proteomes" id="UP000572268">
    <property type="component" value="Unassembled WGS sequence"/>
</dbReference>
<sequence>LPVVDERESAKAVHDANLSARQKVFKHVRRSTSSSRPLLVYLRLPDSQGVRLTQDPSRMRTTSGRRVWAAPDMLADVRKQTPSTWCTALCNPAESFGLLPFRLMLLDH</sequence>
<dbReference type="EMBL" id="JABANN010002193">
    <property type="protein sequence ID" value="KAF4648072.1"/>
    <property type="molecule type" value="Genomic_DNA"/>
</dbReference>
<name>A0A7J6KMH2_PEROL</name>
<comment type="caution">
    <text evidence="1">The sequence shown here is derived from an EMBL/GenBank/DDBJ whole genome shotgun (WGS) entry which is preliminary data.</text>
</comment>
<reference evidence="1 2" key="1">
    <citation type="submission" date="2020-04" db="EMBL/GenBank/DDBJ databases">
        <title>Perkinsus olseni comparative genomics.</title>
        <authorList>
            <person name="Bogema D.R."/>
        </authorList>
    </citation>
    <scope>NUCLEOTIDE SEQUENCE [LARGE SCALE GENOMIC DNA]</scope>
    <source>
        <strain evidence="1">ATCC PRA-31</strain>
    </source>
</reference>
<proteinExistence type="predicted"/>
<feature type="non-terminal residue" evidence="1">
    <location>
        <position position="108"/>
    </location>
</feature>
<protein>
    <submittedName>
        <fullName evidence="1">Uncharacterized protein</fullName>
    </submittedName>
</protein>
<feature type="non-terminal residue" evidence="1">
    <location>
        <position position="1"/>
    </location>
</feature>
<evidence type="ECO:0000313" key="1">
    <source>
        <dbReference type="EMBL" id="KAF4648072.1"/>
    </source>
</evidence>
<gene>
    <name evidence="1" type="ORF">FOL46_003377</name>
</gene>